<protein>
    <recommendedName>
        <fullName evidence="1">Bulb-type lectin domain-containing protein</fullName>
    </recommendedName>
</protein>
<dbReference type="EMBL" id="BSEH01000142">
    <property type="protein sequence ID" value="GLJ57541.1"/>
    <property type="molecule type" value="Genomic_DNA"/>
</dbReference>
<dbReference type="EMBL" id="BSEH01000142">
    <property type="protein sequence ID" value="GLJ57532.1"/>
    <property type="molecule type" value="Genomic_DNA"/>
</dbReference>
<sequence>MSEQIIVWVANRESPMKNKPGNLKLSEEGNLRLFNVEGTSLWSVNISNKVSRAVPGMRFGGQQKLIDWKNSIDPALMYIHFISNY</sequence>
<dbReference type="EMBL" id="BSEH01000142">
    <property type="protein sequence ID" value="GLJ57538.1"/>
    <property type="molecule type" value="Genomic_DNA"/>
</dbReference>
<keyword evidence="6" id="KW-1185">Reference proteome</keyword>
<organism evidence="5 6">
    <name type="scientific">Cryptomeria japonica</name>
    <name type="common">Japanese cedar</name>
    <name type="synonym">Cupressus japonica</name>
    <dbReference type="NCBI Taxonomy" id="3369"/>
    <lineage>
        <taxon>Eukaryota</taxon>
        <taxon>Viridiplantae</taxon>
        <taxon>Streptophyta</taxon>
        <taxon>Embryophyta</taxon>
        <taxon>Tracheophyta</taxon>
        <taxon>Spermatophyta</taxon>
        <taxon>Pinopsida</taxon>
        <taxon>Pinidae</taxon>
        <taxon>Conifers II</taxon>
        <taxon>Cupressales</taxon>
        <taxon>Cupressaceae</taxon>
        <taxon>Cryptomeria</taxon>
    </lineage>
</organism>
<dbReference type="EMBL" id="BSEH01000142">
    <property type="protein sequence ID" value="GLJ57535.1"/>
    <property type="molecule type" value="Genomic_DNA"/>
</dbReference>
<dbReference type="SUPFAM" id="SSF51110">
    <property type="entry name" value="alpha-D-mannose-specific plant lectins"/>
    <property type="match status" value="1"/>
</dbReference>
<evidence type="ECO:0000313" key="5">
    <source>
        <dbReference type="EMBL" id="GLJ57541.1"/>
    </source>
</evidence>
<comment type="caution">
    <text evidence="5">The sequence shown here is derived from an EMBL/GenBank/DDBJ whole genome shotgun (WGS) entry which is preliminary data.</text>
</comment>
<evidence type="ECO:0000313" key="3">
    <source>
        <dbReference type="EMBL" id="GLJ57535.1"/>
    </source>
</evidence>
<evidence type="ECO:0000259" key="1">
    <source>
        <dbReference type="PROSITE" id="PS50927"/>
    </source>
</evidence>
<dbReference type="Proteomes" id="UP001234787">
    <property type="component" value="Unassembled WGS sequence"/>
</dbReference>
<dbReference type="InterPro" id="IPR036426">
    <property type="entry name" value="Bulb-type_lectin_dom_sf"/>
</dbReference>
<gene>
    <name evidence="2" type="ORF">SUGI_1340620</name>
    <name evidence="3" type="ORF">SUGI_1340690</name>
    <name evidence="4" type="ORF">SUGI_1340760</name>
    <name evidence="5" type="ORF">SUGI_1340830</name>
</gene>
<feature type="domain" description="Bulb-type lectin" evidence="1">
    <location>
        <begin position="1"/>
        <end position="78"/>
    </location>
</feature>
<dbReference type="AlphaFoldDB" id="A0AAD3NQV1"/>
<evidence type="ECO:0000313" key="2">
    <source>
        <dbReference type="EMBL" id="GLJ57532.1"/>
    </source>
</evidence>
<name>A0AAD3NQV1_CRYJA</name>
<dbReference type="InterPro" id="IPR001480">
    <property type="entry name" value="Bulb-type_lectin_dom"/>
</dbReference>
<accession>A0AAD3NQV1</accession>
<evidence type="ECO:0000313" key="6">
    <source>
        <dbReference type="Proteomes" id="UP001234787"/>
    </source>
</evidence>
<dbReference type="Gene3D" id="2.90.10.10">
    <property type="entry name" value="Bulb-type lectin domain"/>
    <property type="match status" value="1"/>
</dbReference>
<proteinExistence type="predicted"/>
<evidence type="ECO:0000313" key="4">
    <source>
        <dbReference type="EMBL" id="GLJ57538.1"/>
    </source>
</evidence>
<reference evidence="5" key="1">
    <citation type="submission" date="2022-12" db="EMBL/GenBank/DDBJ databases">
        <title>Chromosome-Level Genome Assembly of Japanese Cedar (Cryptomeriajaponica D. Don).</title>
        <authorList>
            <person name="Fujino T."/>
            <person name="Yamaguchi K."/>
            <person name="Yokoyama T."/>
            <person name="Hamanaka T."/>
            <person name="Harazono Y."/>
            <person name="Kamada H."/>
            <person name="Kobayashi W."/>
            <person name="Ujino-Ihara T."/>
            <person name="Uchiyama K."/>
            <person name="Matsumoto A."/>
            <person name="Izuno A."/>
            <person name="Tsumura Y."/>
            <person name="Toyoda A."/>
            <person name="Shigenobu S."/>
            <person name="Moriguchi Y."/>
            <person name="Ueno S."/>
            <person name="Kasahara M."/>
        </authorList>
    </citation>
    <scope>NUCLEOTIDE SEQUENCE</scope>
</reference>
<dbReference type="PROSITE" id="PS50927">
    <property type="entry name" value="BULB_LECTIN"/>
    <property type="match status" value="1"/>
</dbReference>
<dbReference type="Pfam" id="PF01453">
    <property type="entry name" value="B_lectin"/>
    <property type="match status" value="1"/>
</dbReference>